<comment type="caution">
    <text evidence="2">The sequence shown here is derived from an EMBL/GenBank/DDBJ whole genome shotgun (WGS) entry which is preliminary data.</text>
</comment>
<feature type="transmembrane region" description="Helical" evidence="1">
    <location>
        <begin position="92"/>
        <end position="111"/>
    </location>
</feature>
<evidence type="ECO:0000256" key="1">
    <source>
        <dbReference type="SAM" id="Phobius"/>
    </source>
</evidence>
<dbReference type="EMBL" id="JBHSZV010000038">
    <property type="protein sequence ID" value="MFC7063119.1"/>
    <property type="molecule type" value="Genomic_DNA"/>
</dbReference>
<feature type="transmembrane region" description="Helical" evidence="1">
    <location>
        <begin position="118"/>
        <end position="137"/>
    </location>
</feature>
<evidence type="ECO:0000313" key="3">
    <source>
        <dbReference type="Proteomes" id="UP001596410"/>
    </source>
</evidence>
<proteinExistence type="predicted"/>
<protein>
    <submittedName>
        <fullName evidence="2">CBO0543 family protein</fullName>
    </submittedName>
</protein>
<evidence type="ECO:0000313" key="2">
    <source>
        <dbReference type="EMBL" id="MFC7063119.1"/>
    </source>
</evidence>
<dbReference type="Proteomes" id="UP001596410">
    <property type="component" value="Unassembled WGS sequence"/>
</dbReference>
<accession>A0ABW2EL70</accession>
<dbReference type="InterPro" id="IPR048147">
    <property type="entry name" value="CBO0543-like"/>
</dbReference>
<feature type="transmembrane region" description="Helical" evidence="1">
    <location>
        <begin position="25"/>
        <end position="49"/>
    </location>
</feature>
<keyword evidence="1" id="KW-0472">Membrane</keyword>
<organism evidence="2 3">
    <name type="scientific">Halobacillus seohaensis</name>
    <dbReference type="NCBI Taxonomy" id="447421"/>
    <lineage>
        <taxon>Bacteria</taxon>
        <taxon>Bacillati</taxon>
        <taxon>Bacillota</taxon>
        <taxon>Bacilli</taxon>
        <taxon>Bacillales</taxon>
        <taxon>Bacillaceae</taxon>
        <taxon>Halobacillus</taxon>
    </lineage>
</organism>
<gene>
    <name evidence="2" type="ORF">ACFQIC_14930</name>
</gene>
<feature type="transmembrane region" description="Helical" evidence="1">
    <location>
        <begin position="61"/>
        <end position="80"/>
    </location>
</feature>
<name>A0ABW2EL70_9BACI</name>
<sequence>MHLAITIWAVLAAWRWGKWENFHKYHATMIYLSTMDLLYFYLTIDYPLWRLQPDLGMSDGLIQILYTFIIFPCTVIIFLSRYPNVFSKQCLYIGKWIVIYIGVEGIGWIFGRINYAHGWNLGASFLFLFLMFPMLRLHYKKPIVAYVVSIIVITSLLFLFGIPLHKEEGL</sequence>
<keyword evidence="1" id="KW-1133">Transmembrane helix</keyword>
<reference evidence="3" key="1">
    <citation type="journal article" date="2019" name="Int. J. Syst. Evol. Microbiol.">
        <title>The Global Catalogue of Microorganisms (GCM) 10K type strain sequencing project: providing services to taxonomists for standard genome sequencing and annotation.</title>
        <authorList>
            <consortium name="The Broad Institute Genomics Platform"/>
            <consortium name="The Broad Institute Genome Sequencing Center for Infectious Disease"/>
            <person name="Wu L."/>
            <person name="Ma J."/>
        </authorList>
    </citation>
    <scope>NUCLEOTIDE SEQUENCE [LARGE SCALE GENOMIC DNA]</scope>
    <source>
        <strain evidence="3">CGMCC 4.1621</strain>
    </source>
</reference>
<keyword evidence="3" id="KW-1185">Reference proteome</keyword>
<feature type="transmembrane region" description="Helical" evidence="1">
    <location>
        <begin position="143"/>
        <end position="164"/>
    </location>
</feature>
<dbReference type="RefSeq" id="WP_390217326.1">
    <property type="nucleotide sequence ID" value="NZ_JBHSZV010000038.1"/>
</dbReference>
<dbReference type="NCBIfam" id="NF041644">
    <property type="entry name" value="CBO0543_fam"/>
    <property type="match status" value="1"/>
</dbReference>
<keyword evidence="1" id="KW-0812">Transmembrane</keyword>